<organism evidence="1">
    <name type="scientific">marine sediment metagenome</name>
    <dbReference type="NCBI Taxonomy" id="412755"/>
    <lineage>
        <taxon>unclassified sequences</taxon>
        <taxon>metagenomes</taxon>
        <taxon>ecological metagenomes</taxon>
    </lineage>
</organism>
<sequence>MILLLLFGIIKKMRFGIINNIQSDFMSEPIQNYEINDIIAIRLNEKMSLKQEFKTIDLALEIINEFKGKDVLDFAILGYINKIIIDLTQNTRERKYAIPNESLKYFYSNISYKGSYEDFLQEFQCKIW</sequence>
<evidence type="ECO:0000313" key="1">
    <source>
        <dbReference type="EMBL" id="KKL72382.1"/>
    </source>
</evidence>
<proteinExistence type="predicted"/>
<comment type="caution">
    <text evidence="1">The sequence shown here is derived from an EMBL/GenBank/DDBJ whole genome shotgun (WGS) entry which is preliminary data.</text>
</comment>
<protein>
    <submittedName>
        <fullName evidence="1">Uncharacterized protein</fullName>
    </submittedName>
</protein>
<accession>A0A0F9HBD0</accession>
<gene>
    <name evidence="1" type="ORF">LCGC14_2085490</name>
</gene>
<name>A0A0F9HBD0_9ZZZZ</name>
<reference evidence="1" key="1">
    <citation type="journal article" date="2015" name="Nature">
        <title>Complex archaea that bridge the gap between prokaryotes and eukaryotes.</title>
        <authorList>
            <person name="Spang A."/>
            <person name="Saw J.H."/>
            <person name="Jorgensen S.L."/>
            <person name="Zaremba-Niedzwiedzka K."/>
            <person name="Martijn J."/>
            <person name="Lind A.E."/>
            <person name="van Eijk R."/>
            <person name="Schleper C."/>
            <person name="Guy L."/>
            <person name="Ettema T.J."/>
        </authorList>
    </citation>
    <scope>NUCLEOTIDE SEQUENCE</scope>
</reference>
<dbReference type="EMBL" id="LAZR01025290">
    <property type="protein sequence ID" value="KKL72382.1"/>
    <property type="molecule type" value="Genomic_DNA"/>
</dbReference>
<dbReference type="AlphaFoldDB" id="A0A0F9HBD0"/>